<name>A0A9W3AJE7_BIOGL</name>
<dbReference type="InterPro" id="IPR013106">
    <property type="entry name" value="Ig_V-set"/>
</dbReference>
<dbReference type="SUPFAM" id="SSF48726">
    <property type="entry name" value="Immunoglobulin"/>
    <property type="match status" value="2"/>
</dbReference>
<dbReference type="Gene3D" id="2.60.40.10">
    <property type="entry name" value="Immunoglobulins"/>
    <property type="match status" value="2"/>
</dbReference>
<evidence type="ECO:0000259" key="1">
    <source>
        <dbReference type="PROSITE" id="PS50835"/>
    </source>
</evidence>
<dbReference type="InterPro" id="IPR013098">
    <property type="entry name" value="Ig_I-set"/>
</dbReference>
<dbReference type="SMART" id="SM00408">
    <property type="entry name" value="IGc2"/>
    <property type="match status" value="2"/>
</dbReference>
<dbReference type="GO" id="GO:0032589">
    <property type="term" value="C:neuron projection membrane"/>
    <property type="evidence" value="ECO:0007669"/>
    <property type="project" value="TreeGrafter"/>
</dbReference>
<reference evidence="3" key="1">
    <citation type="submission" date="2025-08" db="UniProtKB">
        <authorList>
            <consortium name="RefSeq"/>
        </authorList>
    </citation>
    <scope>IDENTIFICATION</scope>
</reference>
<accession>A0A9W3AJE7</accession>
<dbReference type="OMA" id="NYYVLCL"/>
<protein>
    <submittedName>
        <fullName evidence="3">Lachesin-like</fullName>
    </submittedName>
</protein>
<dbReference type="PROSITE" id="PS50835">
    <property type="entry name" value="IG_LIKE"/>
    <property type="match status" value="2"/>
</dbReference>
<dbReference type="Pfam" id="PF13927">
    <property type="entry name" value="Ig_3"/>
    <property type="match status" value="1"/>
</dbReference>
<dbReference type="GeneID" id="106073302"/>
<dbReference type="PANTHER" id="PTHR23279:SF36">
    <property type="entry name" value="DEFECTIVE PROBOSCIS EXTENSION RESPONSE 9, ISOFORM A"/>
    <property type="match status" value="1"/>
</dbReference>
<feature type="domain" description="Ig-like" evidence="1">
    <location>
        <begin position="147"/>
        <end position="241"/>
    </location>
</feature>
<dbReference type="InterPro" id="IPR036179">
    <property type="entry name" value="Ig-like_dom_sf"/>
</dbReference>
<gene>
    <name evidence="3" type="primary">LOC106073302</name>
</gene>
<dbReference type="SMART" id="SM00406">
    <property type="entry name" value="IGv"/>
    <property type="match status" value="1"/>
</dbReference>
<proteinExistence type="predicted"/>
<dbReference type="InterPro" id="IPR037448">
    <property type="entry name" value="Zig-8"/>
</dbReference>
<dbReference type="GO" id="GO:0050808">
    <property type="term" value="P:synapse organization"/>
    <property type="evidence" value="ECO:0007669"/>
    <property type="project" value="TreeGrafter"/>
</dbReference>
<sequence length="289" mass="32060">MDITALIKSLLTITQLGVILLGACIALPAIRVRLPEFEPAPTKVTHKKGDKAKLYCSVKHLGERTVVWRRLSAKGPLTIGKKTWINDPRVSVDHSMSENRWDLIIQDVTVDDAGEYECQISVSKKILRRVVDLSVSETSSSPVKRNPEIFISGTHYLNSGEVINLYCNATTDGNTDGGLVWFKDMEEVDEEDDRISLSQEDSPARDQVSSHLRIQSAHHDDSGIYTCRFHDETLMTSAHVSVLTGGSNNVKRAGSMTVPPESSAMLNVQFASTHTAYIMFILLVHRLLT</sequence>
<dbReference type="InterPro" id="IPR013783">
    <property type="entry name" value="Ig-like_fold"/>
</dbReference>
<organism evidence="2 3">
    <name type="scientific">Biomphalaria glabrata</name>
    <name type="common">Bloodfluke planorb</name>
    <name type="synonym">Freshwater snail</name>
    <dbReference type="NCBI Taxonomy" id="6526"/>
    <lineage>
        <taxon>Eukaryota</taxon>
        <taxon>Metazoa</taxon>
        <taxon>Spiralia</taxon>
        <taxon>Lophotrochozoa</taxon>
        <taxon>Mollusca</taxon>
        <taxon>Gastropoda</taxon>
        <taxon>Heterobranchia</taxon>
        <taxon>Euthyneura</taxon>
        <taxon>Panpulmonata</taxon>
        <taxon>Hygrophila</taxon>
        <taxon>Lymnaeoidea</taxon>
        <taxon>Planorbidae</taxon>
        <taxon>Biomphalaria</taxon>
    </lineage>
</organism>
<dbReference type="Proteomes" id="UP001165740">
    <property type="component" value="Chromosome 1"/>
</dbReference>
<evidence type="ECO:0000313" key="3">
    <source>
        <dbReference type="RefSeq" id="XP_055887392.1"/>
    </source>
</evidence>
<dbReference type="InterPro" id="IPR003599">
    <property type="entry name" value="Ig_sub"/>
</dbReference>
<dbReference type="AlphaFoldDB" id="A0A9W3AJE7"/>
<dbReference type="InterPro" id="IPR003598">
    <property type="entry name" value="Ig_sub2"/>
</dbReference>
<dbReference type="PANTHER" id="PTHR23279">
    <property type="entry name" value="DEFECTIVE PROBOSCIS EXTENSION RESPONSE DPR -RELATED"/>
    <property type="match status" value="1"/>
</dbReference>
<dbReference type="SMART" id="SM00409">
    <property type="entry name" value="IG"/>
    <property type="match status" value="2"/>
</dbReference>
<keyword evidence="2" id="KW-1185">Reference proteome</keyword>
<feature type="domain" description="Ig-like" evidence="1">
    <location>
        <begin position="35"/>
        <end position="134"/>
    </location>
</feature>
<dbReference type="Pfam" id="PF07679">
    <property type="entry name" value="I-set"/>
    <property type="match status" value="1"/>
</dbReference>
<dbReference type="OrthoDB" id="6046832at2759"/>
<evidence type="ECO:0000313" key="2">
    <source>
        <dbReference type="Proteomes" id="UP001165740"/>
    </source>
</evidence>
<dbReference type="RefSeq" id="XP_055887392.1">
    <property type="nucleotide sequence ID" value="XM_056031417.1"/>
</dbReference>
<dbReference type="InterPro" id="IPR007110">
    <property type="entry name" value="Ig-like_dom"/>
</dbReference>